<dbReference type="Proteomes" id="UP001597199">
    <property type="component" value="Unassembled WGS sequence"/>
</dbReference>
<gene>
    <name evidence="2" type="ORF">ACFQ41_09205</name>
</gene>
<accession>A0ABW4BG47</accession>
<dbReference type="PROSITE" id="PS51257">
    <property type="entry name" value="PROKAR_LIPOPROTEIN"/>
    <property type="match status" value="1"/>
</dbReference>
<reference evidence="3" key="1">
    <citation type="journal article" date="2019" name="Int. J. Syst. Evol. Microbiol.">
        <title>The Global Catalogue of Microorganisms (GCM) 10K type strain sequencing project: providing services to taxonomists for standard genome sequencing and annotation.</title>
        <authorList>
            <consortium name="The Broad Institute Genomics Platform"/>
            <consortium name="The Broad Institute Genome Sequencing Center for Infectious Disease"/>
            <person name="Wu L."/>
            <person name="Ma J."/>
        </authorList>
    </citation>
    <scope>NUCLEOTIDE SEQUENCE [LARGE SCALE GENOMIC DNA]</scope>
    <source>
        <strain evidence="3">CCM 9110</strain>
    </source>
</reference>
<comment type="caution">
    <text evidence="2">The sequence shown here is derived from an EMBL/GenBank/DDBJ whole genome shotgun (WGS) entry which is preliminary data.</text>
</comment>
<dbReference type="EMBL" id="JBHTOA010000033">
    <property type="protein sequence ID" value="MFD1399484.1"/>
    <property type="molecule type" value="Genomic_DNA"/>
</dbReference>
<evidence type="ECO:0000256" key="1">
    <source>
        <dbReference type="SAM" id="SignalP"/>
    </source>
</evidence>
<organism evidence="2 3">
    <name type="scientific">Lacticaseibacillus suilingensis</name>
    <dbReference type="NCBI Taxonomy" id="2799577"/>
    <lineage>
        <taxon>Bacteria</taxon>
        <taxon>Bacillati</taxon>
        <taxon>Bacillota</taxon>
        <taxon>Bacilli</taxon>
        <taxon>Lactobacillales</taxon>
        <taxon>Lactobacillaceae</taxon>
        <taxon>Lacticaseibacillus</taxon>
    </lineage>
</organism>
<name>A0ABW4BG47_9LACO</name>
<protein>
    <recommendedName>
        <fullName evidence="4">Cell-wall binding lipoprotein</fullName>
    </recommendedName>
</protein>
<keyword evidence="1" id="KW-0732">Signal</keyword>
<proteinExistence type="predicted"/>
<feature type="chain" id="PRO_5045104100" description="Cell-wall binding lipoprotein" evidence="1">
    <location>
        <begin position="21"/>
        <end position="209"/>
    </location>
</feature>
<dbReference type="RefSeq" id="WP_204119616.1">
    <property type="nucleotide sequence ID" value="NZ_BOLV01000019.1"/>
</dbReference>
<evidence type="ECO:0000313" key="3">
    <source>
        <dbReference type="Proteomes" id="UP001597199"/>
    </source>
</evidence>
<keyword evidence="3" id="KW-1185">Reference proteome</keyword>
<evidence type="ECO:0000313" key="2">
    <source>
        <dbReference type="EMBL" id="MFD1399484.1"/>
    </source>
</evidence>
<evidence type="ECO:0008006" key="4">
    <source>
        <dbReference type="Google" id="ProtNLM"/>
    </source>
</evidence>
<feature type="signal peptide" evidence="1">
    <location>
        <begin position="1"/>
        <end position="20"/>
    </location>
</feature>
<sequence>MKKIGLVIASLLLLAGCSTAVFDQKTQLNDAAQTILTQVSKKTTLMNELDADAGAFPSTFEAAYNKDPNQDFSSEGPVAALISKREATYKKLETSQNKIEQANTTLTKINAQGSKLPQQRLSDALNSLKLAHLDHKTFVTYYDELTTAETTFFKTVSNDPSDHKAVEAALTRLMQYTSSLSQQAEIVSANLETVTTETKSLQKAIAKLD</sequence>